<dbReference type="Pfam" id="PF03256">
    <property type="entry name" value="ANAPC10"/>
    <property type="match status" value="1"/>
</dbReference>
<evidence type="ECO:0000259" key="1">
    <source>
        <dbReference type="PROSITE" id="PS51284"/>
    </source>
</evidence>
<protein>
    <submittedName>
        <fullName evidence="2">HECD3 ligase</fullName>
    </submittedName>
</protein>
<reference evidence="2" key="1">
    <citation type="submission" date="2019-09" db="EMBL/GenBank/DDBJ databases">
        <title>Bird 10,000 Genomes (B10K) Project - Family phase.</title>
        <authorList>
            <person name="Zhang G."/>
        </authorList>
    </citation>
    <scope>NUCLEOTIDE SEQUENCE</scope>
    <source>
        <strain evidence="2">OUT-0048</strain>
        <tissue evidence="2">Muscle</tissue>
    </source>
</reference>
<dbReference type="SUPFAM" id="SSF49785">
    <property type="entry name" value="Galactose-binding domain-like"/>
    <property type="match status" value="1"/>
</dbReference>
<dbReference type="SMART" id="SM01337">
    <property type="entry name" value="APC10"/>
    <property type="match status" value="1"/>
</dbReference>
<keyword evidence="2" id="KW-0436">Ligase</keyword>
<organism evidence="2 3">
    <name type="scientific">Vidua chalybeata</name>
    <name type="common">Village indigobird</name>
    <dbReference type="NCBI Taxonomy" id="81927"/>
    <lineage>
        <taxon>Eukaryota</taxon>
        <taxon>Metazoa</taxon>
        <taxon>Chordata</taxon>
        <taxon>Craniata</taxon>
        <taxon>Vertebrata</taxon>
        <taxon>Euteleostomi</taxon>
        <taxon>Archelosauria</taxon>
        <taxon>Archosauria</taxon>
        <taxon>Dinosauria</taxon>
        <taxon>Saurischia</taxon>
        <taxon>Theropoda</taxon>
        <taxon>Coelurosauria</taxon>
        <taxon>Aves</taxon>
        <taxon>Neognathae</taxon>
        <taxon>Neoaves</taxon>
        <taxon>Telluraves</taxon>
        <taxon>Australaves</taxon>
        <taxon>Passeriformes</taxon>
        <taxon>Passeroidea</taxon>
        <taxon>Estrildidae</taxon>
        <taxon>Viduinae</taxon>
        <taxon>Vidua</taxon>
    </lineage>
</organism>
<dbReference type="InterPro" id="IPR004939">
    <property type="entry name" value="APC_su10/DOC_dom"/>
</dbReference>
<gene>
    <name evidence="2" type="primary">Hectd3_2</name>
    <name evidence="2" type="ORF">VIDCHA_R08579</name>
</gene>
<dbReference type="InterPro" id="IPR042469">
    <property type="entry name" value="HECTD3"/>
</dbReference>
<accession>A0A851KZF8</accession>
<dbReference type="Gene3D" id="2.60.120.260">
    <property type="entry name" value="Galactose-binding domain-like"/>
    <property type="match status" value="1"/>
</dbReference>
<feature type="non-terminal residue" evidence="2">
    <location>
        <position position="1"/>
    </location>
</feature>
<evidence type="ECO:0000313" key="2">
    <source>
        <dbReference type="EMBL" id="NXB95357.1"/>
    </source>
</evidence>
<name>A0A851KZF8_VIDCH</name>
<proteinExistence type="predicted"/>
<evidence type="ECO:0000313" key="3">
    <source>
        <dbReference type="Proteomes" id="UP000634236"/>
    </source>
</evidence>
<dbReference type="Proteomes" id="UP000634236">
    <property type="component" value="Unassembled WGS sequence"/>
</dbReference>
<dbReference type="PANTHER" id="PTHR46654">
    <property type="entry name" value="E3 UBIQUITIN-PROTEIN LIGASE HECTD3"/>
    <property type="match status" value="1"/>
</dbReference>
<dbReference type="EMBL" id="WBNB01002796">
    <property type="protein sequence ID" value="NXB95357.1"/>
    <property type="molecule type" value="Genomic_DNA"/>
</dbReference>
<feature type="domain" description="DOC" evidence="1">
    <location>
        <begin position="9"/>
        <end position="189"/>
    </location>
</feature>
<keyword evidence="3" id="KW-1185">Reference proteome</keyword>
<sequence>SVPPGWTYEHDMELGRFLYDHSEKKLQCVDCTKEHINSIEVSSHMEDCVAAHLTDNLTYTFWESSGPPGQHWVRLNMKKGAIVKRLWLMLDGQSNSYVPRRVAVYGGTPSRLQHLRTVLINENSYQNVCILRDMKTHMPVLEIRFLECRDQGYNVRLQGIKIVSFWEWDLILNADMFQPARLVRYPLLEGVDADVLYRRAVLIQRFVQLLESVLCYLIPLSEDSIGTFNALR</sequence>
<comment type="caution">
    <text evidence="2">The sequence shown here is derived from an EMBL/GenBank/DDBJ whole genome shotgun (WGS) entry which is preliminary data.</text>
</comment>
<feature type="non-terminal residue" evidence="2">
    <location>
        <position position="232"/>
    </location>
</feature>
<dbReference type="AlphaFoldDB" id="A0A851KZF8"/>
<dbReference type="GO" id="GO:0016874">
    <property type="term" value="F:ligase activity"/>
    <property type="evidence" value="ECO:0007669"/>
    <property type="project" value="UniProtKB-KW"/>
</dbReference>
<dbReference type="InterPro" id="IPR008979">
    <property type="entry name" value="Galactose-bd-like_sf"/>
</dbReference>
<dbReference type="GO" id="GO:0004842">
    <property type="term" value="F:ubiquitin-protein transferase activity"/>
    <property type="evidence" value="ECO:0007669"/>
    <property type="project" value="InterPro"/>
</dbReference>
<dbReference type="PROSITE" id="PS51284">
    <property type="entry name" value="DOC"/>
    <property type="match status" value="1"/>
</dbReference>
<dbReference type="PANTHER" id="PTHR46654:SF1">
    <property type="entry name" value="E3 UBIQUITIN-PROTEIN LIGASE HECTD3"/>
    <property type="match status" value="1"/>
</dbReference>